<dbReference type="OrthoDB" id="1466969at2"/>
<keyword evidence="3" id="KW-1185">Reference proteome</keyword>
<feature type="region of interest" description="Disordered" evidence="1">
    <location>
        <begin position="191"/>
        <end position="249"/>
    </location>
</feature>
<evidence type="ECO:0000313" key="2">
    <source>
        <dbReference type="EMBL" id="SMO77526.1"/>
    </source>
</evidence>
<evidence type="ECO:0008006" key="4">
    <source>
        <dbReference type="Google" id="ProtNLM"/>
    </source>
</evidence>
<dbReference type="RefSeq" id="WP_142604491.1">
    <property type="nucleotide sequence ID" value="NZ_FXSZ01000010.1"/>
</dbReference>
<feature type="compositionally biased region" description="Low complexity" evidence="1">
    <location>
        <begin position="234"/>
        <end position="249"/>
    </location>
</feature>
<gene>
    <name evidence="2" type="ORF">SAMN06265350_1106</name>
</gene>
<sequence>MSKQQQVNQPFDYNATRERLLMSEYGRNVQNMINHVLTLTDKEERNRYAQAVIELMGQLNPHLRDVTDFKHKLWDHLFIISDFKLDVDSPFPVPSRESINAKPKMIRYPANHIKFKHYGKTVEYMIERAKTIEDPKRKAVFVASIANFMKLAYVTWNKDLVSDETIINDLKQLSNGELELAENTNLNRVDYKTVSRQTSNRDTKESSAGGRDRDRSSNRGDKRDFDKNRGGGFQQNNRNRQQGNNKRSY</sequence>
<dbReference type="Pfam" id="PF14123">
    <property type="entry name" value="DUF4290"/>
    <property type="match status" value="1"/>
</dbReference>
<protein>
    <recommendedName>
        <fullName evidence="4">DUF4290 domain-containing protein</fullName>
    </recommendedName>
</protein>
<reference evidence="2 3" key="1">
    <citation type="submission" date="2017-05" db="EMBL/GenBank/DDBJ databases">
        <authorList>
            <person name="Varghese N."/>
            <person name="Submissions S."/>
        </authorList>
    </citation>
    <scope>NUCLEOTIDE SEQUENCE [LARGE SCALE GENOMIC DNA]</scope>
    <source>
        <strain evidence="2 3">DSM 21342</strain>
    </source>
</reference>
<accession>A0A521E0N6</accession>
<dbReference type="EMBL" id="FXSZ01000010">
    <property type="protein sequence ID" value="SMO77526.1"/>
    <property type="molecule type" value="Genomic_DNA"/>
</dbReference>
<dbReference type="AlphaFoldDB" id="A0A521E0N6"/>
<organism evidence="2 3">
    <name type="scientific">Solitalea koreensis</name>
    <dbReference type="NCBI Taxonomy" id="543615"/>
    <lineage>
        <taxon>Bacteria</taxon>
        <taxon>Pseudomonadati</taxon>
        <taxon>Bacteroidota</taxon>
        <taxon>Sphingobacteriia</taxon>
        <taxon>Sphingobacteriales</taxon>
        <taxon>Sphingobacteriaceae</taxon>
        <taxon>Solitalea</taxon>
    </lineage>
</organism>
<dbReference type="Proteomes" id="UP000315971">
    <property type="component" value="Unassembled WGS sequence"/>
</dbReference>
<evidence type="ECO:0000313" key="3">
    <source>
        <dbReference type="Proteomes" id="UP000315971"/>
    </source>
</evidence>
<name>A0A521E0N6_9SPHI</name>
<evidence type="ECO:0000256" key="1">
    <source>
        <dbReference type="SAM" id="MobiDB-lite"/>
    </source>
</evidence>
<proteinExistence type="predicted"/>
<dbReference type="InterPro" id="IPR025632">
    <property type="entry name" value="DUF4290"/>
</dbReference>
<feature type="compositionally biased region" description="Basic and acidic residues" evidence="1">
    <location>
        <begin position="191"/>
        <end position="229"/>
    </location>
</feature>